<dbReference type="SUPFAM" id="SSF54575">
    <property type="entry name" value="Ribosomal protein L31e"/>
    <property type="match status" value="1"/>
</dbReference>
<dbReference type="InterPro" id="IPR000054">
    <property type="entry name" value="Ribosomal_eL31"/>
</dbReference>
<evidence type="ECO:0000256" key="3">
    <source>
        <dbReference type="ARBA" id="ARBA00023274"/>
    </source>
</evidence>
<evidence type="ECO:0000256" key="1">
    <source>
        <dbReference type="ARBA" id="ARBA00010808"/>
    </source>
</evidence>
<evidence type="ECO:0000313" key="7">
    <source>
        <dbReference type="Proteomes" id="UP001303046"/>
    </source>
</evidence>
<dbReference type="PROSITE" id="PS01144">
    <property type="entry name" value="RIBOSOMAL_L31E"/>
    <property type="match status" value="1"/>
</dbReference>
<evidence type="ECO:0000256" key="4">
    <source>
        <dbReference type="ARBA" id="ARBA00035230"/>
    </source>
</evidence>
<evidence type="ECO:0000256" key="2">
    <source>
        <dbReference type="ARBA" id="ARBA00022980"/>
    </source>
</evidence>
<gene>
    <name evidence="6" type="primary">Necator_chrI.g3969</name>
    <name evidence="6" type="ORF">RB195_007840</name>
</gene>
<keyword evidence="3" id="KW-0687">Ribonucleoprotein</keyword>
<dbReference type="PANTHER" id="PTHR10956:SF0">
    <property type="entry name" value="60S RIBOSOMAL PROTEIN L31"/>
    <property type="match status" value="1"/>
</dbReference>
<dbReference type="Gene3D" id="3.10.440.10">
    <property type="match status" value="1"/>
</dbReference>
<proteinExistence type="inferred from homology"/>
<reference evidence="6 7" key="1">
    <citation type="submission" date="2023-08" db="EMBL/GenBank/DDBJ databases">
        <title>A Necator americanus chromosomal reference genome.</title>
        <authorList>
            <person name="Ilik V."/>
            <person name="Petrzelkova K.J."/>
            <person name="Pardy F."/>
            <person name="Fuh T."/>
            <person name="Niatou-Singa F.S."/>
            <person name="Gouil Q."/>
            <person name="Baker L."/>
            <person name="Ritchie M.E."/>
            <person name="Jex A.R."/>
            <person name="Gazzola D."/>
            <person name="Li H."/>
            <person name="Toshio Fujiwara R."/>
            <person name="Zhan B."/>
            <person name="Aroian R.V."/>
            <person name="Pafco B."/>
            <person name="Schwarz E.M."/>
        </authorList>
    </citation>
    <scope>NUCLEOTIDE SEQUENCE [LARGE SCALE GENOMIC DNA]</scope>
    <source>
        <strain evidence="6 7">Aroian</strain>
        <tissue evidence="6">Whole animal</tissue>
    </source>
</reference>
<evidence type="ECO:0000256" key="5">
    <source>
        <dbReference type="ARBA" id="ARBA00035337"/>
    </source>
</evidence>
<dbReference type="EMBL" id="JAVFWL010000001">
    <property type="protein sequence ID" value="KAK6731613.1"/>
    <property type="molecule type" value="Genomic_DNA"/>
</dbReference>
<dbReference type="PANTHER" id="PTHR10956">
    <property type="entry name" value="60S RIBOSOMAL PROTEIN L31"/>
    <property type="match status" value="1"/>
</dbReference>
<dbReference type="InterPro" id="IPR020052">
    <property type="entry name" value="Ribosomal_eL31_CS"/>
</dbReference>
<keyword evidence="2" id="KW-0689">Ribosomal protein</keyword>
<organism evidence="6 7">
    <name type="scientific">Necator americanus</name>
    <name type="common">Human hookworm</name>
    <dbReference type="NCBI Taxonomy" id="51031"/>
    <lineage>
        <taxon>Eukaryota</taxon>
        <taxon>Metazoa</taxon>
        <taxon>Ecdysozoa</taxon>
        <taxon>Nematoda</taxon>
        <taxon>Chromadorea</taxon>
        <taxon>Rhabditida</taxon>
        <taxon>Rhabditina</taxon>
        <taxon>Rhabditomorpha</taxon>
        <taxon>Strongyloidea</taxon>
        <taxon>Ancylostomatidae</taxon>
        <taxon>Bunostominae</taxon>
        <taxon>Necator</taxon>
    </lineage>
</organism>
<evidence type="ECO:0000313" key="6">
    <source>
        <dbReference type="EMBL" id="KAK6731613.1"/>
    </source>
</evidence>
<sequence length="159" mass="18649">MSEIHTIFVTFLVYFILKNFKEDIGFCGKMVKGKQDRKTRNAINEIVTREYTIHMHKRIKGVGSKKRAPRAIDEIRKFAKQQMNTEDVRVDTRLNKFVWSKGIKNVPFRIRVRLSRRRNEDEDSVHKLYTLCTFVPCTNFKGLTNVNVDSEDPDTVPVV</sequence>
<dbReference type="InterPro" id="IPR023621">
    <property type="entry name" value="Ribosomal_eL31_dom_sf"/>
</dbReference>
<dbReference type="CDD" id="cd00463">
    <property type="entry name" value="Ribosomal_L31e"/>
    <property type="match status" value="1"/>
</dbReference>
<dbReference type="Proteomes" id="UP001303046">
    <property type="component" value="Unassembled WGS sequence"/>
</dbReference>
<comment type="caution">
    <text evidence="6">The sequence shown here is derived from an EMBL/GenBank/DDBJ whole genome shotgun (WGS) entry which is preliminary data.</text>
</comment>
<keyword evidence="7" id="KW-1185">Reference proteome</keyword>
<comment type="similarity">
    <text evidence="1">Belongs to the eukaryotic ribosomal protein eL31 family.</text>
</comment>
<dbReference type="SMART" id="SM01380">
    <property type="entry name" value="Ribosomal_L31e"/>
    <property type="match status" value="1"/>
</dbReference>
<accession>A0ABR1C2J1</accession>
<protein>
    <recommendedName>
        <fullName evidence="4">Large ribosomal subunit protein eL31</fullName>
    </recommendedName>
    <alternativeName>
        <fullName evidence="5">60S ribosomal protein L31</fullName>
    </alternativeName>
</protein>
<dbReference type="Pfam" id="PF01198">
    <property type="entry name" value="Ribosomal_L31e"/>
    <property type="match status" value="1"/>
</dbReference>
<name>A0ABR1C2J1_NECAM</name>